<comment type="caution">
    <text evidence="1">The sequence shown here is derived from an EMBL/GenBank/DDBJ whole genome shotgun (WGS) entry which is preliminary data.</text>
</comment>
<evidence type="ECO:0000313" key="1">
    <source>
        <dbReference type="EMBL" id="MCK9877182.1"/>
    </source>
</evidence>
<protein>
    <submittedName>
        <fullName evidence="1">Uncharacterized protein</fullName>
    </submittedName>
</protein>
<dbReference type="RefSeq" id="WP_163550028.1">
    <property type="nucleotide sequence ID" value="NZ_JALKFT010000015.1"/>
</dbReference>
<dbReference type="Proteomes" id="UP001201873">
    <property type="component" value="Unassembled WGS sequence"/>
</dbReference>
<sequence length="85" mass="9046">MIDVAPVWWESPALPNTADDTSAEAWSVVVLGGSGERIRGVVGPFRAPEHAHRYARDEGLRRWLVVPALCLTMPAGQAAAGVAVL</sequence>
<reference evidence="1 2" key="1">
    <citation type="submission" date="2022-04" db="EMBL/GenBank/DDBJ databases">
        <title>Genome diversity in the genus Frankia.</title>
        <authorList>
            <person name="Carlos-Shanley C."/>
            <person name="Hahn D."/>
        </authorList>
    </citation>
    <scope>NUCLEOTIDE SEQUENCE [LARGE SCALE GENOMIC DNA]</scope>
    <source>
        <strain evidence="1 2">Ag45/Mut15</strain>
    </source>
</reference>
<dbReference type="EMBL" id="JALKFT010000015">
    <property type="protein sequence ID" value="MCK9877182.1"/>
    <property type="molecule type" value="Genomic_DNA"/>
</dbReference>
<evidence type="ECO:0000313" key="2">
    <source>
        <dbReference type="Proteomes" id="UP001201873"/>
    </source>
</evidence>
<proteinExistence type="predicted"/>
<organism evidence="1 2">
    <name type="scientific">Frankia umida</name>
    <dbReference type="NCBI Taxonomy" id="573489"/>
    <lineage>
        <taxon>Bacteria</taxon>
        <taxon>Bacillati</taxon>
        <taxon>Actinomycetota</taxon>
        <taxon>Actinomycetes</taxon>
        <taxon>Frankiales</taxon>
        <taxon>Frankiaceae</taxon>
        <taxon>Frankia</taxon>
    </lineage>
</organism>
<gene>
    <name evidence="1" type="ORF">MXD59_15595</name>
</gene>
<keyword evidence="2" id="KW-1185">Reference proteome</keyword>
<name>A0ABT0K147_9ACTN</name>
<accession>A0ABT0K147</accession>